<dbReference type="Proteomes" id="UP001058872">
    <property type="component" value="Chromosome"/>
</dbReference>
<accession>A0AAE9N4L0</accession>
<protein>
    <submittedName>
        <fullName evidence="1">Uncharacterized protein</fullName>
    </submittedName>
</protein>
<proteinExistence type="predicted"/>
<sequence>MEGCLLAHHCHSPRRRGIQYAAAHRFNHCCHGVLDRPPARAMTAVVVAETLISPPNPAISRA</sequence>
<gene>
    <name evidence="1" type="ORF">DCM83_05295</name>
</gene>
<evidence type="ECO:0000313" key="2">
    <source>
        <dbReference type="Proteomes" id="UP001058872"/>
    </source>
</evidence>
<organism evidence="1 2">
    <name type="scientific">Bradyrhizobium betae</name>
    <dbReference type="NCBI Taxonomy" id="244734"/>
    <lineage>
        <taxon>Bacteria</taxon>
        <taxon>Pseudomonadati</taxon>
        <taxon>Pseudomonadota</taxon>
        <taxon>Alphaproteobacteria</taxon>
        <taxon>Hyphomicrobiales</taxon>
        <taxon>Nitrobacteraceae</taxon>
        <taxon>Bradyrhizobium</taxon>
    </lineage>
</organism>
<evidence type="ECO:0000313" key="1">
    <source>
        <dbReference type="EMBL" id="UUO64687.1"/>
    </source>
</evidence>
<name>A0AAE9N4L0_9BRAD</name>
<reference evidence="1" key="1">
    <citation type="submission" date="2018-04" db="EMBL/GenBank/DDBJ databases">
        <title>Genomes of Endosymbiotic and Endophytic Bradyrhizobium Publication status.</title>
        <authorList>
            <person name="Guha S."/>
            <person name="Jorrin B."/>
            <person name="Sarkar M."/>
            <person name="Poole P.S."/>
            <person name="DasGupta M."/>
        </authorList>
    </citation>
    <scope>NUCLEOTIDE SEQUENCE</scope>
    <source>
        <strain evidence="1">WBOS16</strain>
    </source>
</reference>
<dbReference type="AlphaFoldDB" id="A0AAE9N4L0"/>
<dbReference type="EMBL" id="CP028989">
    <property type="protein sequence ID" value="UUO64687.1"/>
    <property type="molecule type" value="Genomic_DNA"/>
</dbReference>